<keyword evidence="7" id="KW-1185">Reference proteome</keyword>
<dbReference type="CDD" id="cd07101">
    <property type="entry name" value="ALDH_SSADH2_GabD2"/>
    <property type="match status" value="1"/>
</dbReference>
<evidence type="ECO:0000256" key="1">
    <source>
        <dbReference type="ARBA" id="ARBA00023002"/>
    </source>
</evidence>
<keyword evidence="1 3" id="KW-0560">Oxidoreductase</keyword>
<dbReference type="InterPro" id="IPR029510">
    <property type="entry name" value="Ald_DH_CS_GLU"/>
</dbReference>
<evidence type="ECO:0000259" key="5">
    <source>
        <dbReference type="Pfam" id="PF00171"/>
    </source>
</evidence>
<dbReference type="SUPFAM" id="SSF53720">
    <property type="entry name" value="ALDH-like"/>
    <property type="match status" value="1"/>
</dbReference>
<accession>A0ABY5PJI5</accession>
<dbReference type="InterPro" id="IPR016162">
    <property type="entry name" value="Ald_DH_N"/>
</dbReference>
<feature type="region of interest" description="Disordered" evidence="4">
    <location>
        <begin position="1"/>
        <end position="32"/>
    </location>
</feature>
<dbReference type="InterPro" id="IPR016163">
    <property type="entry name" value="Ald_DH_C"/>
</dbReference>
<name>A0ABY5PJI5_9ACTN</name>
<evidence type="ECO:0000313" key="7">
    <source>
        <dbReference type="Proteomes" id="UP001058860"/>
    </source>
</evidence>
<dbReference type="Proteomes" id="UP001058860">
    <property type="component" value="Chromosome"/>
</dbReference>
<dbReference type="RefSeq" id="WP_353865334.1">
    <property type="nucleotide sequence ID" value="NZ_CP088295.1"/>
</dbReference>
<dbReference type="PROSITE" id="PS00687">
    <property type="entry name" value="ALDEHYDE_DEHYDR_GLU"/>
    <property type="match status" value="1"/>
</dbReference>
<dbReference type="Pfam" id="PF00171">
    <property type="entry name" value="Aldedh"/>
    <property type="match status" value="1"/>
</dbReference>
<dbReference type="NCBIfam" id="NF006916">
    <property type="entry name" value="PRK09407.1"/>
    <property type="match status" value="1"/>
</dbReference>
<dbReference type="EMBL" id="CP088295">
    <property type="protein sequence ID" value="UUY04854.1"/>
    <property type="molecule type" value="Genomic_DNA"/>
</dbReference>
<reference evidence="7" key="1">
    <citation type="submission" date="2021-11" db="EMBL/GenBank/DDBJ databases">
        <title>Cultivation dependent microbiological survey of springs from the worlds oldest radium mine currently devoted to the extraction of radon-saturated water.</title>
        <authorList>
            <person name="Kapinusova G."/>
            <person name="Smrhova T."/>
            <person name="Strejcek M."/>
            <person name="Suman J."/>
            <person name="Jani K."/>
            <person name="Pajer P."/>
            <person name="Uhlik O."/>
        </authorList>
    </citation>
    <scope>NUCLEOTIDE SEQUENCE [LARGE SCALE GENOMIC DNA]</scope>
    <source>
        <strain evidence="7">J379</strain>
    </source>
</reference>
<proteinExistence type="inferred from homology"/>
<evidence type="ECO:0000313" key="6">
    <source>
        <dbReference type="EMBL" id="UUY04854.1"/>
    </source>
</evidence>
<dbReference type="InterPro" id="IPR015590">
    <property type="entry name" value="Aldehyde_DH_dom"/>
</dbReference>
<feature type="domain" description="Aldehyde dehydrogenase" evidence="5">
    <location>
        <begin position="55"/>
        <end position="509"/>
    </location>
</feature>
<feature type="active site" evidence="2">
    <location>
        <position position="284"/>
    </location>
</feature>
<dbReference type="InterPro" id="IPR016161">
    <property type="entry name" value="Ald_DH/histidinol_DH"/>
</dbReference>
<protein>
    <submittedName>
        <fullName evidence="6">Succinate-semialdehyde dehydrogenase (NADP(+))</fullName>
    </submittedName>
</protein>
<feature type="compositionally biased region" description="Polar residues" evidence="4">
    <location>
        <begin position="21"/>
        <end position="32"/>
    </location>
</feature>
<gene>
    <name evidence="6" type="ORF">LRS13_04805</name>
</gene>
<evidence type="ECO:0000256" key="3">
    <source>
        <dbReference type="RuleBase" id="RU003345"/>
    </source>
</evidence>
<organism evidence="6 7">
    <name type="scientific">Svornostia abyssi</name>
    <dbReference type="NCBI Taxonomy" id="2898438"/>
    <lineage>
        <taxon>Bacteria</taxon>
        <taxon>Bacillati</taxon>
        <taxon>Actinomycetota</taxon>
        <taxon>Thermoleophilia</taxon>
        <taxon>Solirubrobacterales</taxon>
        <taxon>Baekduiaceae</taxon>
        <taxon>Svornostia</taxon>
    </lineage>
</organism>
<dbReference type="Gene3D" id="3.40.605.10">
    <property type="entry name" value="Aldehyde Dehydrogenase, Chain A, domain 1"/>
    <property type="match status" value="1"/>
</dbReference>
<dbReference type="Gene3D" id="3.40.309.10">
    <property type="entry name" value="Aldehyde Dehydrogenase, Chain A, domain 2"/>
    <property type="match status" value="1"/>
</dbReference>
<feature type="compositionally biased region" description="Low complexity" evidence="4">
    <location>
        <begin position="1"/>
        <end position="19"/>
    </location>
</feature>
<dbReference type="PANTHER" id="PTHR11699">
    <property type="entry name" value="ALDEHYDE DEHYDROGENASE-RELATED"/>
    <property type="match status" value="1"/>
</dbReference>
<sequence>MSSTAATSNGAAAATNGTSPAKPQTASLPSTGSALIDGARLQRLAGLVQTEGPREMREVEAPFTGQTIGSVPMCDEADLAAALDRARAAQARWAKTSFAERKAILLRFHDLVLDRQNEALDLLQIEAGKARRQAHEEVLDTAIVARYYANTGEKHLRTQRRQGALPVLTQVWQHHHPIGVVAIIAPWNYPLTLAISDATPALMAGNAVVLKPDQQTPFCALWGVELLREAGMPADLFQVVTGSGARLGKPMIEGSDYIMFTGSTATGRTVASQAGEQLIPCSMELGGKNAMLVCEDADIGKAVDGAERALFGNAGQLCISIERVLVHEKVADEFTRRLAQRIGEMRLDTDLSWKADMGSLISQSQLDTVRAHIEDAVKQGATVVAGGKARPDIGPYFHEPTLLDNVGEGMTCFREETFGPVVAISRFSDEDEAIARANDTPYGLNSSVWTKDTARGRKIAARLRTGTVNVNEGYIATWGSTDAPMGGMGDSGLGRRHGAEGIKKYTESQGVAVQRLIPIAPVKPMTPAMWAKVMTLGLRILKRTPGIK</sequence>
<evidence type="ECO:0000256" key="4">
    <source>
        <dbReference type="SAM" id="MobiDB-lite"/>
    </source>
</evidence>
<evidence type="ECO:0000256" key="2">
    <source>
        <dbReference type="PROSITE-ProRule" id="PRU10007"/>
    </source>
</evidence>
<comment type="similarity">
    <text evidence="3">Belongs to the aldehyde dehydrogenase family.</text>
</comment>